<evidence type="ECO:0000256" key="13">
    <source>
        <dbReference type="ARBA" id="ARBA00047833"/>
    </source>
</evidence>
<dbReference type="AlphaFoldDB" id="U5D9B7"/>
<feature type="domain" description="Mur ligase central" evidence="19">
    <location>
        <begin position="154"/>
        <end position="327"/>
    </location>
</feature>
<dbReference type="Proteomes" id="UP000016960">
    <property type="component" value="Unassembled WGS sequence"/>
</dbReference>
<feature type="region of interest" description="Disordered" evidence="15">
    <location>
        <begin position="75"/>
        <end position="94"/>
    </location>
</feature>
<sequence>MSNLQSVDLSGQPFHFIGVGGIGMSALAYVLAKRQLPVSGSDLRLTHITQRLHAAGAHIFSQQAAKNLEYFSTPSAVESKSSDDQTTDSIQHQQTPAIAMVTPPSKGLPQVICSTAITKENCEYAAAVRQGCKIFHRSDLLAALMSESPRGIAVAGTHGKTTTSSALAYVLLEAGLDPTIVVGGEVDAWDGNAHLGGGEILVAEADESDGSLIKMVPHIGIVTNIELDHPDYFTSLDAVMNIFRTFARQCPTLVGCIDWQTVVDLKPDITYSLDPDRNADYTVTEASYHSWGSTAVVWEYGQSLGPLRLQLLGPHNLSNALAVVATARSLNVEFAAIARGLERFTGTKRRFEIRGEVAGVTLVDDYAHHPSEVRATLAAARLCQVSALTATNRARRVLAIFQPHRYSRTEAFLDEFATSFADADIVITTDIYSAGEPARAICGQTVADAIAAHHPQVHYQPDLEALSVFLVQLLQPGDLVLYLGAGNLNQTIPKAIALLGGDREAA</sequence>
<dbReference type="eggNOG" id="COG0773">
    <property type="taxonomic scope" value="Bacteria"/>
</dbReference>
<comment type="function">
    <text evidence="14">Cell wall formation.</text>
</comment>
<proteinExistence type="inferred from homology"/>
<dbReference type="EC" id="6.3.2.8" evidence="3 14"/>
<evidence type="ECO:0000256" key="16">
    <source>
        <dbReference type="SAM" id="Phobius"/>
    </source>
</evidence>
<dbReference type="NCBIfam" id="TIGR01082">
    <property type="entry name" value="murC"/>
    <property type="match status" value="1"/>
</dbReference>
<keyword evidence="16" id="KW-0812">Transmembrane</keyword>
<dbReference type="InterPro" id="IPR005758">
    <property type="entry name" value="UDP-N-AcMur_Ala_ligase_MurC"/>
</dbReference>
<dbReference type="Pfam" id="PF08245">
    <property type="entry name" value="Mur_ligase_M"/>
    <property type="match status" value="1"/>
</dbReference>
<feature type="transmembrane region" description="Helical" evidence="16">
    <location>
        <begin position="12"/>
        <end position="32"/>
    </location>
</feature>
<feature type="domain" description="Mur ligase N-terminal catalytic" evidence="17">
    <location>
        <begin position="14"/>
        <end position="147"/>
    </location>
</feature>
<dbReference type="GO" id="GO:0071555">
    <property type="term" value="P:cell wall organization"/>
    <property type="evidence" value="ECO:0007669"/>
    <property type="project" value="UniProtKB-KW"/>
</dbReference>
<organism evidence="20 21">
    <name type="scientific">Rubidibacter lacunae KORDI 51-2</name>
    <dbReference type="NCBI Taxonomy" id="582515"/>
    <lineage>
        <taxon>Bacteria</taxon>
        <taxon>Bacillati</taxon>
        <taxon>Cyanobacteriota</taxon>
        <taxon>Cyanophyceae</taxon>
        <taxon>Oscillatoriophycideae</taxon>
        <taxon>Chroococcales</taxon>
        <taxon>Aphanothecaceae</taxon>
        <taxon>Rubidibacter</taxon>
    </lineage>
</organism>
<name>U5D9B7_9CHRO</name>
<dbReference type="Gene3D" id="3.90.190.20">
    <property type="entry name" value="Mur ligase, C-terminal domain"/>
    <property type="match status" value="1"/>
</dbReference>
<keyword evidence="10 14" id="KW-0573">Peptidoglycan synthesis</keyword>
<dbReference type="SUPFAM" id="SSF53623">
    <property type="entry name" value="MurD-like peptide ligases, catalytic domain"/>
    <property type="match status" value="1"/>
</dbReference>
<dbReference type="Pfam" id="PF01225">
    <property type="entry name" value="Mur_ligase"/>
    <property type="match status" value="1"/>
</dbReference>
<comment type="pathway">
    <text evidence="2 14">Cell wall biogenesis; peptidoglycan biosynthesis.</text>
</comment>
<keyword evidence="4 14" id="KW-0963">Cytoplasm</keyword>
<evidence type="ECO:0000256" key="11">
    <source>
        <dbReference type="ARBA" id="ARBA00023306"/>
    </source>
</evidence>
<dbReference type="UniPathway" id="UPA00219"/>
<evidence type="ECO:0000259" key="19">
    <source>
        <dbReference type="Pfam" id="PF08245"/>
    </source>
</evidence>
<keyword evidence="12 14" id="KW-0961">Cell wall biogenesis/degradation</keyword>
<evidence type="ECO:0000256" key="7">
    <source>
        <dbReference type="ARBA" id="ARBA00022741"/>
    </source>
</evidence>
<evidence type="ECO:0000256" key="10">
    <source>
        <dbReference type="ARBA" id="ARBA00022984"/>
    </source>
</evidence>
<evidence type="ECO:0000256" key="14">
    <source>
        <dbReference type="HAMAP-Rule" id="MF_00046"/>
    </source>
</evidence>
<evidence type="ECO:0000256" key="1">
    <source>
        <dbReference type="ARBA" id="ARBA00004496"/>
    </source>
</evidence>
<dbReference type="PANTHER" id="PTHR43445:SF3">
    <property type="entry name" value="UDP-N-ACETYLMURAMATE--L-ALANINE LIGASE"/>
    <property type="match status" value="1"/>
</dbReference>
<dbReference type="PANTHER" id="PTHR43445">
    <property type="entry name" value="UDP-N-ACETYLMURAMATE--L-ALANINE LIGASE-RELATED"/>
    <property type="match status" value="1"/>
</dbReference>
<dbReference type="InParanoid" id="U5D9B7"/>
<dbReference type="HAMAP" id="MF_00046">
    <property type="entry name" value="MurC"/>
    <property type="match status" value="1"/>
</dbReference>
<dbReference type="OrthoDB" id="9804126at2"/>
<dbReference type="GO" id="GO:0005524">
    <property type="term" value="F:ATP binding"/>
    <property type="evidence" value="ECO:0007669"/>
    <property type="project" value="UniProtKB-UniRule"/>
</dbReference>
<dbReference type="GO" id="GO:0008763">
    <property type="term" value="F:UDP-N-acetylmuramate-L-alanine ligase activity"/>
    <property type="evidence" value="ECO:0007669"/>
    <property type="project" value="UniProtKB-UniRule"/>
</dbReference>
<dbReference type="Pfam" id="PF02875">
    <property type="entry name" value="Mur_ligase_C"/>
    <property type="match status" value="1"/>
</dbReference>
<feature type="domain" description="Mur ligase C-terminal" evidence="18">
    <location>
        <begin position="349"/>
        <end position="486"/>
    </location>
</feature>
<evidence type="ECO:0000256" key="5">
    <source>
        <dbReference type="ARBA" id="ARBA00022598"/>
    </source>
</evidence>
<evidence type="ECO:0000313" key="21">
    <source>
        <dbReference type="Proteomes" id="UP000016960"/>
    </source>
</evidence>
<feature type="binding site" evidence="14">
    <location>
        <begin position="156"/>
        <end position="162"/>
    </location>
    <ligand>
        <name>ATP</name>
        <dbReference type="ChEBI" id="CHEBI:30616"/>
    </ligand>
</feature>
<dbReference type="FunCoup" id="U5D9B7">
    <property type="interactions" value="282"/>
</dbReference>
<comment type="similarity">
    <text evidence="14">Belongs to the MurCDEF family.</text>
</comment>
<dbReference type="STRING" id="582515.KR51_00022410"/>
<accession>U5D9B7</accession>
<dbReference type="Gene3D" id="3.40.50.720">
    <property type="entry name" value="NAD(P)-binding Rossmann-like Domain"/>
    <property type="match status" value="1"/>
</dbReference>
<evidence type="ECO:0000256" key="3">
    <source>
        <dbReference type="ARBA" id="ARBA00012211"/>
    </source>
</evidence>
<keyword evidence="21" id="KW-1185">Reference proteome</keyword>
<dbReference type="GO" id="GO:0008360">
    <property type="term" value="P:regulation of cell shape"/>
    <property type="evidence" value="ECO:0007669"/>
    <property type="project" value="UniProtKB-KW"/>
</dbReference>
<comment type="subcellular location">
    <subcellularLocation>
        <location evidence="1 14">Cytoplasm</location>
    </subcellularLocation>
</comment>
<keyword evidence="5 14" id="KW-0436">Ligase</keyword>
<dbReference type="GO" id="GO:0051301">
    <property type="term" value="P:cell division"/>
    <property type="evidence" value="ECO:0007669"/>
    <property type="project" value="UniProtKB-KW"/>
</dbReference>
<evidence type="ECO:0000256" key="8">
    <source>
        <dbReference type="ARBA" id="ARBA00022840"/>
    </source>
</evidence>
<keyword evidence="16" id="KW-1133">Transmembrane helix</keyword>
<dbReference type="InterPro" id="IPR004101">
    <property type="entry name" value="Mur_ligase_C"/>
</dbReference>
<evidence type="ECO:0000256" key="6">
    <source>
        <dbReference type="ARBA" id="ARBA00022618"/>
    </source>
</evidence>
<dbReference type="GO" id="GO:0005737">
    <property type="term" value="C:cytoplasm"/>
    <property type="evidence" value="ECO:0007669"/>
    <property type="project" value="UniProtKB-SubCell"/>
</dbReference>
<keyword evidence="9 14" id="KW-0133">Cell shape</keyword>
<dbReference type="EMBL" id="ASSJ01000053">
    <property type="protein sequence ID" value="ERN41178.1"/>
    <property type="molecule type" value="Genomic_DNA"/>
</dbReference>
<gene>
    <name evidence="14" type="primary">murC</name>
    <name evidence="20" type="ORF">KR51_00022410</name>
</gene>
<keyword evidence="6 14" id="KW-0132">Cell division</keyword>
<evidence type="ECO:0000256" key="15">
    <source>
        <dbReference type="SAM" id="MobiDB-lite"/>
    </source>
</evidence>
<dbReference type="InterPro" id="IPR000713">
    <property type="entry name" value="Mur_ligase_N"/>
</dbReference>
<evidence type="ECO:0000256" key="12">
    <source>
        <dbReference type="ARBA" id="ARBA00023316"/>
    </source>
</evidence>
<keyword evidence="8 14" id="KW-0067">ATP-binding</keyword>
<evidence type="ECO:0000256" key="2">
    <source>
        <dbReference type="ARBA" id="ARBA00004752"/>
    </source>
</evidence>
<evidence type="ECO:0000256" key="4">
    <source>
        <dbReference type="ARBA" id="ARBA00022490"/>
    </source>
</evidence>
<dbReference type="RefSeq" id="WP_022607372.1">
    <property type="nucleotide sequence ID" value="NZ_ASSJ01000053.1"/>
</dbReference>
<dbReference type="Gene3D" id="3.40.1190.10">
    <property type="entry name" value="Mur-like, catalytic domain"/>
    <property type="match status" value="1"/>
</dbReference>
<dbReference type="GO" id="GO:0009252">
    <property type="term" value="P:peptidoglycan biosynthetic process"/>
    <property type="evidence" value="ECO:0007669"/>
    <property type="project" value="UniProtKB-UniRule"/>
</dbReference>
<keyword evidence="7 14" id="KW-0547">Nucleotide-binding</keyword>
<protein>
    <recommendedName>
        <fullName evidence="3 14">UDP-N-acetylmuramate--L-alanine ligase</fullName>
        <ecNumber evidence="3 14">6.3.2.8</ecNumber>
    </recommendedName>
    <alternativeName>
        <fullName evidence="14">UDP-N-acetylmuramoyl-L-alanine synthetase</fullName>
    </alternativeName>
</protein>
<evidence type="ECO:0000259" key="17">
    <source>
        <dbReference type="Pfam" id="PF01225"/>
    </source>
</evidence>
<reference evidence="20 21" key="1">
    <citation type="submission" date="2013-05" db="EMBL/GenBank/DDBJ databases">
        <title>Draft genome sequence of Rubidibacter lacunae KORDI 51-2.</title>
        <authorList>
            <person name="Choi D.H."/>
            <person name="Noh J.H."/>
            <person name="Kwon K.-K."/>
            <person name="Lee J.-H."/>
            <person name="Ryu J.-Y."/>
        </authorList>
    </citation>
    <scope>NUCLEOTIDE SEQUENCE [LARGE SCALE GENOMIC DNA]</scope>
    <source>
        <strain evidence="20 21">KORDI 51-2</strain>
    </source>
</reference>
<dbReference type="InterPro" id="IPR050061">
    <property type="entry name" value="MurCDEF_pg_biosynth"/>
</dbReference>
<dbReference type="SUPFAM" id="SSF51984">
    <property type="entry name" value="MurCD N-terminal domain"/>
    <property type="match status" value="1"/>
</dbReference>
<comment type="caution">
    <text evidence="20">The sequence shown here is derived from an EMBL/GenBank/DDBJ whole genome shotgun (WGS) entry which is preliminary data.</text>
</comment>
<evidence type="ECO:0000259" key="18">
    <source>
        <dbReference type="Pfam" id="PF02875"/>
    </source>
</evidence>
<dbReference type="PATRIC" id="fig|582515.4.peg.2522"/>
<evidence type="ECO:0000256" key="9">
    <source>
        <dbReference type="ARBA" id="ARBA00022960"/>
    </source>
</evidence>
<dbReference type="InterPro" id="IPR036565">
    <property type="entry name" value="Mur-like_cat_sf"/>
</dbReference>
<keyword evidence="16" id="KW-0472">Membrane</keyword>
<keyword evidence="11 14" id="KW-0131">Cell cycle</keyword>
<evidence type="ECO:0000313" key="20">
    <source>
        <dbReference type="EMBL" id="ERN41178.1"/>
    </source>
</evidence>
<comment type="catalytic activity">
    <reaction evidence="13 14">
        <text>UDP-N-acetyl-alpha-D-muramate + L-alanine + ATP = UDP-N-acetyl-alpha-D-muramoyl-L-alanine + ADP + phosphate + H(+)</text>
        <dbReference type="Rhea" id="RHEA:23372"/>
        <dbReference type="ChEBI" id="CHEBI:15378"/>
        <dbReference type="ChEBI" id="CHEBI:30616"/>
        <dbReference type="ChEBI" id="CHEBI:43474"/>
        <dbReference type="ChEBI" id="CHEBI:57972"/>
        <dbReference type="ChEBI" id="CHEBI:70757"/>
        <dbReference type="ChEBI" id="CHEBI:83898"/>
        <dbReference type="ChEBI" id="CHEBI:456216"/>
        <dbReference type="EC" id="6.3.2.8"/>
    </reaction>
</comment>
<dbReference type="InterPro" id="IPR036615">
    <property type="entry name" value="Mur_ligase_C_dom_sf"/>
</dbReference>
<dbReference type="InterPro" id="IPR013221">
    <property type="entry name" value="Mur_ligase_cen"/>
</dbReference>
<dbReference type="SUPFAM" id="SSF53244">
    <property type="entry name" value="MurD-like peptide ligases, peptide-binding domain"/>
    <property type="match status" value="1"/>
</dbReference>